<dbReference type="EMBL" id="JAAIRV010000031">
    <property type="protein sequence ID" value="NSI59385.1"/>
    <property type="molecule type" value="Genomic_DNA"/>
</dbReference>
<protein>
    <recommendedName>
        <fullName evidence="9">WxL domain-containing protein</fullName>
    </recommendedName>
</protein>
<evidence type="ECO:0000313" key="2">
    <source>
        <dbReference type="EMBL" id="NSI20747.1"/>
    </source>
</evidence>
<evidence type="ECO:0000313" key="5">
    <source>
        <dbReference type="EMBL" id="RGQ63627.1"/>
    </source>
</evidence>
<dbReference type="Proteomes" id="UP000286137">
    <property type="component" value="Unassembled WGS sequence"/>
</dbReference>
<evidence type="ECO:0000256" key="1">
    <source>
        <dbReference type="SAM" id="SignalP"/>
    </source>
</evidence>
<dbReference type="AlphaFoldDB" id="A0A2N5NR23"/>
<proteinExistence type="predicted"/>
<dbReference type="RefSeq" id="WP_004843766.1">
    <property type="nucleotide sequence ID" value="NZ_CABKQB010000011.1"/>
</dbReference>
<feature type="chain" id="PRO_5014562931" description="WxL domain-containing protein" evidence="1">
    <location>
        <begin position="26"/>
        <end position="314"/>
    </location>
</feature>
<evidence type="ECO:0000313" key="6">
    <source>
        <dbReference type="EMBL" id="RGT37821.1"/>
    </source>
</evidence>
<feature type="signal peptide" evidence="1">
    <location>
        <begin position="1"/>
        <end position="25"/>
    </location>
</feature>
<name>A0A2N5NR23_MEDGN</name>
<evidence type="ECO:0000313" key="3">
    <source>
        <dbReference type="EMBL" id="NSI59385.1"/>
    </source>
</evidence>
<evidence type="ECO:0000313" key="8">
    <source>
        <dbReference type="Proteomes" id="UP000286137"/>
    </source>
</evidence>
<sequence>MRLKKLSGVVLAAVMTVGMCSTAFAADTELSNGDYTGTIHFLNGNGSGKLSMCDPIFAHEADIELTDDTAELTFYVAYPIPSFADQGTDGTLKDVVMTIDGTQYKAESDITTKAVKTFDTDASLFGIKAGDQLATQALTLELPRSAVDNLKTQVETSAYVNVFMNSTQNFFVQVTDLKAAALPDTPSENTQNMEISADVEEQISEPSYTVTVPASVAMGTLSTEEDNTQAYKVLVKASDLDGTLSVTAPETGNLNSDKNALAFANSFGTKNVTADTEGTELTGEIRVTAANVKAAAAGNYTGTTTFAISYAANK</sequence>
<dbReference type="EMBL" id="QRWQ01000010">
    <property type="protein sequence ID" value="RGT37821.1"/>
    <property type="molecule type" value="Genomic_DNA"/>
</dbReference>
<dbReference type="EMBL" id="JAAIRM010000043">
    <property type="protein sequence ID" value="NSI20747.1"/>
    <property type="molecule type" value="Genomic_DNA"/>
</dbReference>
<gene>
    <name evidence="6" type="ORF">DWX36_11135</name>
    <name evidence="5" type="ORF">DWY88_13400</name>
    <name evidence="2" type="ORF">G4958_15720</name>
    <name evidence="4" type="ORF">G4981_11005</name>
    <name evidence="3" type="ORF">G4993_13390</name>
</gene>
<reference evidence="7 8" key="1">
    <citation type="submission" date="2018-08" db="EMBL/GenBank/DDBJ databases">
        <title>A genome reference for cultivated species of the human gut microbiota.</title>
        <authorList>
            <person name="Zou Y."/>
            <person name="Xue W."/>
            <person name="Luo G."/>
        </authorList>
    </citation>
    <scope>NUCLEOTIDE SEQUENCE [LARGE SCALE GENOMIC DNA]</scope>
    <source>
        <strain evidence="6 7">AF19-16AC</strain>
        <strain evidence="5 8">AF27-4BH</strain>
    </source>
</reference>
<dbReference type="Proteomes" id="UP001296580">
    <property type="component" value="Unassembled WGS sequence"/>
</dbReference>
<evidence type="ECO:0000313" key="7">
    <source>
        <dbReference type="Proteomes" id="UP000283834"/>
    </source>
</evidence>
<organism evidence="6 7">
    <name type="scientific">Mediterraneibacter gnavus</name>
    <name type="common">Ruminococcus gnavus</name>
    <dbReference type="NCBI Taxonomy" id="33038"/>
    <lineage>
        <taxon>Bacteria</taxon>
        <taxon>Bacillati</taxon>
        <taxon>Bacillota</taxon>
        <taxon>Clostridia</taxon>
        <taxon>Lachnospirales</taxon>
        <taxon>Lachnospiraceae</taxon>
        <taxon>Mediterraneibacter</taxon>
    </lineage>
</organism>
<comment type="caution">
    <text evidence="6">The sequence shown here is derived from an EMBL/GenBank/DDBJ whole genome shotgun (WGS) entry which is preliminary data.</text>
</comment>
<reference evidence="2" key="2">
    <citation type="journal article" date="2020" name="Cell Host Microbe">
        <title>Functional and Genomic Variation between Human-Derived Isolates of Lachnospiraceae Reveals Inter- and Intra-Species Diversity.</title>
        <authorList>
            <person name="Sorbara M.T."/>
            <person name="Littmann E.R."/>
            <person name="Fontana E."/>
            <person name="Moody T.U."/>
            <person name="Kohout C.E."/>
            <person name="Gjonbalaj M."/>
            <person name="Eaton V."/>
            <person name="Seok R."/>
            <person name="Leiner I.M."/>
            <person name="Pamer E.G."/>
        </authorList>
    </citation>
    <scope>NUCLEOTIDE SEQUENCE</scope>
    <source>
        <strain evidence="4">MSK.11.9</strain>
        <strain evidence="3">MSK.15.32</strain>
        <strain evidence="2">MSK.22.53</strain>
    </source>
</reference>
<keyword evidence="1" id="KW-0732">Signal</keyword>
<dbReference type="Proteomes" id="UP001296643">
    <property type="component" value="Unassembled WGS sequence"/>
</dbReference>
<accession>A0A2N5NR23</accession>
<dbReference type="Proteomes" id="UP001296581">
    <property type="component" value="Unassembled WGS sequence"/>
</dbReference>
<dbReference type="EMBL" id="JAAIRY010000019">
    <property type="protein sequence ID" value="NSI65798.1"/>
    <property type="molecule type" value="Genomic_DNA"/>
</dbReference>
<dbReference type="Proteomes" id="UP000283834">
    <property type="component" value="Unassembled WGS sequence"/>
</dbReference>
<evidence type="ECO:0008006" key="9">
    <source>
        <dbReference type="Google" id="ProtNLM"/>
    </source>
</evidence>
<reference evidence="2" key="3">
    <citation type="submission" date="2020-02" db="EMBL/GenBank/DDBJ databases">
        <authorList>
            <person name="Littmann E."/>
            <person name="Sorbara M."/>
        </authorList>
    </citation>
    <scope>NUCLEOTIDE SEQUENCE</scope>
    <source>
        <strain evidence="4">MSK.11.9</strain>
        <strain evidence="3">MSK.15.32</strain>
        <strain evidence="2">MSK.22.53</strain>
    </source>
</reference>
<dbReference type="GeneID" id="57434486"/>
<dbReference type="EMBL" id="QRTJ01000032">
    <property type="protein sequence ID" value="RGQ63627.1"/>
    <property type="molecule type" value="Genomic_DNA"/>
</dbReference>
<evidence type="ECO:0000313" key="4">
    <source>
        <dbReference type="EMBL" id="NSI65798.1"/>
    </source>
</evidence>